<gene>
    <name evidence="2" type="ORF">SNEC2469_LOCUS29006</name>
</gene>
<protein>
    <recommendedName>
        <fullName evidence="4">Secreted protein</fullName>
    </recommendedName>
</protein>
<evidence type="ECO:0000313" key="2">
    <source>
        <dbReference type="EMBL" id="CAE7882060.1"/>
    </source>
</evidence>
<keyword evidence="3" id="KW-1185">Reference proteome</keyword>
<feature type="signal peptide" evidence="1">
    <location>
        <begin position="1"/>
        <end position="18"/>
    </location>
</feature>
<evidence type="ECO:0008006" key="4">
    <source>
        <dbReference type="Google" id="ProtNLM"/>
    </source>
</evidence>
<name>A0A813AVJ2_9DINO</name>
<feature type="chain" id="PRO_5032495104" description="Secreted protein" evidence="1">
    <location>
        <begin position="19"/>
        <end position="155"/>
    </location>
</feature>
<evidence type="ECO:0000313" key="3">
    <source>
        <dbReference type="Proteomes" id="UP000601435"/>
    </source>
</evidence>
<comment type="caution">
    <text evidence="2">The sequence shown here is derived from an EMBL/GenBank/DDBJ whole genome shotgun (WGS) entry which is preliminary data.</text>
</comment>
<keyword evidence="1" id="KW-0732">Signal</keyword>
<dbReference type="EMBL" id="CAJNJA010064264">
    <property type="protein sequence ID" value="CAE7882060.1"/>
    <property type="molecule type" value="Genomic_DNA"/>
</dbReference>
<proteinExistence type="predicted"/>
<accession>A0A813AVJ2</accession>
<evidence type="ECO:0000256" key="1">
    <source>
        <dbReference type="SAM" id="SignalP"/>
    </source>
</evidence>
<dbReference type="Proteomes" id="UP000601435">
    <property type="component" value="Unassembled WGS sequence"/>
</dbReference>
<dbReference type="OrthoDB" id="414211at2759"/>
<sequence length="155" mass="17582">MSLGTLLGWALCCGFSQCCPCGRLRTSRLCFRRQGTLHIVEMRRRDMQCHAVLTIQSWRRGRPRPTLCSGSCRGKGDAGGCHENGCRPSRWAHILGPVSSSNGCQQQLHALTVFFERIGKQVTLHRSLDGQELLPYQCTILREDSDRVRERFHRA</sequence>
<organism evidence="2 3">
    <name type="scientific">Symbiodinium necroappetens</name>
    <dbReference type="NCBI Taxonomy" id="1628268"/>
    <lineage>
        <taxon>Eukaryota</taxon>
        <taxon>Sar</taxon>
        <taxon>Alveolata</taxon>
        <taxon>Dinophyceae</taxon>
        <taxon>Suessiales</taxon>
        <taxon>Symbiodiniaceae</taxon>
        <taxon>Symbiodinium</taxon>
    </lineage>
</organism>
<reference evidence="2" key="1">
    <citation type="submission" date="2021-02" db="EMBL/GenBank/DDBJ databases">
        <authorList>
            <person name="Dougan E. K."/>
            <person name="Rhodes N."/>
            <person name="Thang M."/>
            <person name="Chan C."/>
        </authorList>
    </citation>
    <scope>NUCLEOTIDE SEQUENCE</scope>
</reference>
<dbReference type="AlphaFoldDB" id="A0A813AVJ2"/>